<feature type="binding site" evidence="4">
    <location>
        <position position="205"/>
    </location>
    <ligand>
        <name>adenosylcob(III)alamin</name>
        <dbReference type="ChEBI" id="CHEBI:18408"/>
    </ligand>
</feature>
<comment type="subunit">
    <text evidence="4">Heterotetramer composed of 2 epsilon subunits (GlmE) and 2 sigma subunits (GlmS). GlmE exists as a homodimer and GlmS as a monomer.</text>
</comment>
<evidence type="ECO:0000313" key="6">
    <source>
        <dbReference type="EMBL" id="KMQ75983.1"/>
    </source>
</evidence>
<keyword evidence="1 4" id="KW-0846">Cobalamin</keyword>
<dbReference type="STRING" id="1658765.Msub_12192"/>
<feature type="binding site" evidence="4">
    <location>
        <begin position="174"/>
        <end position="175"/>
    </location>
    <ligand>
        <name>L-glutamate</name>
        <dbReference type="ChEBI" id="CHEBI:29985"/>
    </ligand>
</feature>
<dbReference type="GO" id="GO:0031419">
    <property type="term" value="F:cobalamin binding"/>
    <property type="evidence" value="ECO:0007669"/>
    <property type="project" value="UniProtKB-KW"/>
</dbReference>
<feature type="binding site" evidence="4">
    <location>
        <position position="125"/>
    </location>
    <ligand>
        <name>L-glutamate</name>
        <dbReference type="ChEBI" id="CHEBI:29985"/>
    </ligand>
</feature>
<keyword evidence="2 4" id="KW-0413">Isomerase</keyword>
<evidence type="ECO:0000256" key="5">
    <source>
        <dbReference type="SAM" id="MobiDB-lite"/>
    </source>
</evidence>
<dbReference type="EC" id="5.4.99.1" evidence="4"/>
<dbReference type="GO" id="GO:0050097">
    <property type="term" value="F:methylaspartate mutase activity"/>
    <property type="evidence" value="ECO:0007669"/>
    <property type="project" value="UniProtKB-UniRule"/>
</dbReference>
<comment type="pathway">
    <text evidence="4">Amino-acid degradation; L-glutamate degradation via mesaconate pathway; acetate and pyruvate from L-glutamate: step 1/4.</text>
</comment>
<keyword evidence="3 4" id="KW-0170">Cobalt</keyword>
<comment type="function">
    <text evidence="4">Catalyzes the carbon skeleton rearrangement of L-glutamate to L-threo-3-methylaspartate ((2S,3S)-3-methylaspartate).</text>
</comment>
<organism evidence="6 7">
    <name type="scientific">Marinobacter subterrani</name>
    <dbReference type="NCBI Taxonomy" id="1658765"/>
    <lineage>
        <taxon>Bacteria</taxon>
        <taxon>Pseudomonadati</taxon>
        <taxon>Pseudomonadota</taxon>
        <taxon>Gammaproteobacteria</taxon>
        <taxon>Pseudomonadales</taxon>
        <taxon>Marinobacteraceae</taxon>
        <taxon>Marinobacter</taxon>
    </lineage>
</organism>
<comment type="similarity">
    <text evidence="4">Belongs to the methylaspartate mutase GlmE subunit family.</text>
</comment>
<reference evidence="6 7" key="1">
    <citation type="submission" date="2015-06" db="EMBL/GenBank/DDBJ databases">
        <title>Marinobacter subterrani, a genetically tractable neutrophilic iron-oxidizing strain isolated from the Soudan Iron Mine.</title>
        <authorList>
            <person name="Bonis B.M."/>
            <person name="Gralnick J.A."/>
        </authorList>
    </citation>
    <scope>NUCLEOTIDE SEQUENCE [LARGE SCALE GENOMIC DNA]</scope>
    <source>
        <strain evidence="6 7">JG233</strain>
    </source>
</reference>
<protein>
    <recommendedName>
        <fullName evidence="4">Glutamate mutase epsilon subunit</fullName>
        <ecNumber evidence="4">5.4.99.1</ecNumber>
    </recommendedName>
    <alternativeName>
        <fullName evidence="4">Glutamate mutase E chain</fullName>
    </alternativeName>
    <alternativeName>
        <fullName evidence="4">Glutamate mutase large subunit</fullName>
    </alternativeName>
    <alternativeName>
        <fullName evidence="4">Methylaspartate mutase</fullName>
    </alternativeName>
</protein>
<dbReference type="Gene3D" id="3.90.970.10">
    <property type="match status" value="1"/>
</dbReference>
<evidence type="ECO:0000313" key="7">
    <source>
        <dbReference type="Proteomes" id="UP000036102"/>
    </source>
</evidence>
<dbReference type="PATRIC" id="fig|1658765.3.peg.2197"/>
<feature type="binding site" evidence="4">
    <location>
        <position position="95"/>
    </location>
    <ligand>
        <name>adenosylcob(III)alamin</name>
        <dbReference type="ChEBI" id="CHEBI:18408"/>
    </ligand>
</feature>
<comment type="catalytic activity">
    <reaction evidence="4">
        <text>(2S,3S)-3-methyl-L-aspartate = L-glutamate</text>
        <dbReference type="Rhea" id="RHEA:12857"/>
        <dbReference type="ChEBI" id="CHEBI:29985"/>
        <dbReference type="ChEBI" id="CHEBI:58724"/>
        <dbReference type="EC" id="5.4.99.1"/>
    </reaction>
</comment>
<comment type="cofactor">
    <cofactor evidence="4">
        <name>adenosylcob(III)alamin</name>
        <dbReference type="ChEBI" id="CHEBI:18408"/>
    </cofactor>
</comment>
<dbReference type="InterPro" id="IPR006396">
    <property type="entry name" value="Glu_mut_E"/>
</dbReference>
<accession>A0A0J7JBW9</accession>
<comment type="caution">
    <text evidence="4">Lacks conserved residue(s) required for the propagation of feature annotation.</text>
</comment>
<feature type="binding site" evidence="4">
    <location>
        <position position="148"/>
    </location>
    <ligand>
        <name>adenosylcob(III)alamin</name>
        <dbReference type="ChEBI" id="CHEBI:18408"/>
    </ligand>
</feature>
<feature type="binding site" evidence="4">
    <location>
        <position position="206"/>
    </location>
    <ligand>
        <name>L-glutamate</name>
        <dbReference type="ChEBI" id="CHEBI:29985"/>
    </ligand>
</feature>
<sequence>MLPAFSCNLSLTKPPEPRPTPMPFDATLPLENKALSRDAFEQEREQTLGGWPTGADVNFEEGVRYQLDLPPEKRFSEAMRKADETGATLLQPRAGVALLQEQIELLTGLQDVCDVLPTTIDAYTRHNRYQEADVGIARSREAGRSLMNGFPAVNHGLRGCRELVEALSKPVQVRHGTPDARLLAEITLAAGFTSYEGGGICYNIPYAKSVPLARSIRHWQYCDRLVGLYEEAGVRINREPFGPLTGTLVPPFVSHCVMILEGLLALEQGVRCITLGYGQAGNLVQDIAAIRSLRELGEEFFSAAGYEGYQLSTVFHQWMGGFPEEESKAYGVICLGAAAASLAGATKVIVKTPHEAEGVPTLAANRDGLKATRQMINMLSEQVKPTSAEIELETDMIKREVRAVLSKVFELGEGNIAVGTVRAFESGVMDIPFAPAQANAGVLMPVRDDHGALRVLEKGNSPLPDDVLAFHRDKIDERARSEGREASFKMVVDDVNAISDGRLVGRPK</sequence>
<dbReference type="Pfam" id="PF06368">
    <property type="entry name" value="Met_asp_mut_E"/>
    <property type="match status" value="1"/>
</dbReference>
<dbReference type="UniPathway" id="UPA00561">
    <property type="reaction ID" value="UER00617"/>
</dbReference>
<dbReference type="InterPro" id="IPR014714">
    <property type="entry name" value="Glu_mut_E_C_dom_sf"/>
</dbReference>
<gene>
    <name evidence="4" type="primary">glmE</name>
    <name evidence="6" type="ORF">Msub_12192</name>
</gene>
<evidence type="ECO:0000256" key="3">
    <source>
        <dbReference type="ARBA" id="ARBA00023285"/>
    </source>
</evidence>
<feature type="binding site" evidence="4">
    <location>
        <position position="93"/>
    </location>
    <ligand>
        <name>L-glutamate</name>
        <dbReference type="ChEBI" id="CHEBI:29985"/>
    </ligand>
</feature>
<dbReference type="AlphaFoldDB" id="A0A0J7JBW9"/>
<feature type="binding site" evidence="4">
    <location>
        <position position="322"/>
    </location>
    <ligand>
        <name>adenosylcob(III)alamin</name>
        <dbReference type="ChEBI" id="CHEBI:18408"/>
    </ligand>
</feature>
<dbReference type="SUPFAM" id="SSF51703">
    <property type="entry name" value="Cobalamin (vitamin B12)-dependent enzymes"/>
    <property type="match status" value="1"/>
</dbReference>
<dbReference type="GO" id="GO:0019553">
    <property type="term" value="P:L-glutamate catabolic process via L-citramalate"/>
    <property type="evidence" value="ECO:0007669"/>
    <property type="project" value="UniProtKB-UniRule"/>
</dbReference>
<dbReference type="Gene3D" id="3.20.20.240">
    <property type="entry name" value="Methylmalonyl-CoA mutase"/>
    <property type="match status" value="1"/>
</dbReference>
<evidence type="ECO:0000256" key="4">
    <source>
        <dbReference type="HAMAP-Rule" id="MF_01923"/>
    </source>
</evidence>
<feature type="binding site" evidence="4">
    <location>
        <position position="196"/>
    </location>
    <ligand>
        <name>L-glutamate</name>
        <dbReference type="ChEBI" id="CHEBI:29985"/>
    </ligand>
</feature>
<dbReference type="NCBIfam" id="TIGR01503">
    <property type="entry name" value="MthylAspMut_E"/>
    <property type="match status" value="1"/>
</dbReference>
<proteinExistence type="inferred from homology"/>
<comment type="caution">
    <text evidence="6">The sequence shown here is derived from an EMBL/GenBank/DDBJ whole genome shotgun (WGS) entry which is preliminary data.</text>
</comment>
<dbReference type="InterPro" id="IPR016176">
    <property type="entry name" value="Cbl-dep_enz_cat"/>
</dbReference>
<dbReference type="Proteomes" id="UP000036102">
    <property type="component" value="Unassembled WGS sequence"/>
</dbReference>
<dbReference type="HAMAP" id="MF_01923">
    <property type="entry name" value="Me_Asp_mutase_E"/>
    <property type="match status" value="1"/>
</dbReference>
<keyword evidence="7" id="KW-1185">Reference proteome</keyword>
<feature type="region of interest" description="Disordered" evidence="5">
    <location>
        <begin position="1"/>
        <end position="22"/>
    </location>
</feature>
<dbReference type="EMBL" id="LFBU01000001">
    <property type="protein sequence ID" value="KMQ75983.1"/>
    <property type="molecule type" value="Genomic_DNA"/>
</dbReference>
<name>A0A0J7JBW9_9GAMM</name>
<dbReference type="PIRSF" id="PIRSF001495">
    <property type="entry name" value="Met_asp_mut_epsi"/>
    <property type="match status" value="1"/>
</dbReference>
<feature type="binding site" evidence="4">
    <location>
        <position position="202"/>
    </location>
    <ligand>
        <name>L-glutamate</name>
        <dbReference type="ChEBI" id="CHEBI:29985"/>
    </ligand>
</feature>
<dbReference type="GO" id="GO:0019670">
    <property type="term" value="P:anaerobic L-glutamate catabolic process"/>
    <property type="evidence" value="ECO:0007669"/>
    <property type="project" value="InterPro"/>
</dbReference>
<evidence type="ECO:0000256" key="1">
    <source>
        <dbReference type="ARBA" id="ARBA00022628"/>
    </source>
</evidence>
<dbReference type="RefSeq" id="WP_227506703.1">
    <property type="nucleotide sequence ID" value="NZ_LFBU01000001.1"/>
</dbReference>
<feature type="binding site" evidence="4">
    <location>
        <position position="351"/>
    </location>
    <ligand>
        <name>adenosylcob(III)alamin</name>
        <dbReference type="ChEBI" id="CHEBI:18408"/>
    </ligand>
</feature>
<evidence type="ECO:0000256" key="2">
    <source>
        <dbReference type="ARBA" id="ARBA00023235"/>
    </source>
</evidence>
<feature type="binding site" evidence="4">
    <location>
        <position position="355"/>
    </location>
    <ligand>
        <name>adenosylcob(III)alamin</name>
        <dbReference type="ChEBI" id="CHEBI:18408"/>
    </ligand>
</feature>
<dbReference type="CDD" id="cd00245">
    <property type="entry name" value="Glm_e"/>
    <property type="match status" value="1"/>
</dbReference>